<feature type="disulfide bond" description="Redox-active" evidence="5">
    <location>
        <begin position="10"/>
        <end position="13"/>
    </location>
</feature>
<evidence type="ECO:0000256" key="5">
    <source>
        <dbReference type="PIRSR" id="PIRSR037031-51"/>
    </source>
</evidence>
<evidence type="ECO:0000256" key="4">
    <source>
        <dbReference type="PIRSR" id="PIRSR037031-50"/>
    </source>
</evidence>
<dbReference type="SUPFAM" id="SSF52833">
    <property type="entry name" value="Thioredoxin-like"/>
    <property type="match status" value="1"/>
</dbReference>
<dbReference type="PIRSF" id="PIRSF037031">
    <property type="entry name" value="Redox_disulphide_2"/>
    <property type="match status" value="1"/>
</dbReference>
<dbReference type="Pfam" id="PF13192">
    <property type="entry name" value="Thioredoxin_3"/>
    <property type="match status" value="1"/>
</dbReference>
<keyword evidence="3 5" id="KW-0676">Redox-active center</keyword>
<feature type="active site" description="Nucleophile" evidence="4">
    <location>
        <position position="13"/>
    </location>
</feature>
<dbReference type="InterPro" id="IPR012336">
    <property type="entry name" value="Thioredoxin-like_fold"/>
</dbReference>
<dbReference type="AlphaFoldDB" id="A0A7C3RCV7"/>
<dbReference type="Gene3D" id="3.40.30.10">
    <property type="entry name" value="Glutaredoxin"/>
    <property type="match status" value="1"/>
</dbReference>
<evidence type="ECO:0000259" key="6">
    <source>
        <dbReference type="Pfam" id="PF13192"/>
    </source>
</evidence>
<proteinExistence type="inferred from homology"/>
<keyword evidence="3" id="KW-0813">Transport</keyword>
<dbReference type="InterPro" id="IPR005243">
    <property type="entry name" value="THIRX-like_proc"/>
</dbReference>
<evidence type="ECO:0000313" key="7">
    <source>
        <dbReference type="EMBL" id="HFW31920.1"/>
    </source>
</evidence>
<comment type="function">
    <text evidence="3">Does not function as a glutathione-disulfide oxidoreductase in the presence of glutathione and glutathione reductase. Has low thioredoxin activity in vitro.</text>
</comment>
<evidence type="ECO:0000256" key="2">
    <source>
        <dbReference type="ARBA" id="ARBA00022982"/>
    </source>
</evidence>
<keyword evidence="5" id="KW-1015">Disulfide bond</keyword>
<name>A0A7C3RCV7_ARCFL</name>
<dbReference type="EMBL" id="DTLB01000015">
    <property type="protein sequence ID" value="HFW31920.1"/>
    <property type="molecule type" value="Genomic_DNA"/>
</dbReference>
<dbReference type="InterPro" id="IPR036249">
    <property type="entry name" value="Thioredoxin-like_sf"/>
</dbReference>
<organism evidence="7">
    <name type="scientific">Archaeoglobus fulgidus</name>
    <dbReference type="NCBI Taxonomy" id="2234"/>
    <lineage>
        <taxon>Archaea</taxon>
        <taxon>Methanobacteriati</taxon>
        <taxon>Methanobacteriota</taxon>
        <taxon>Archaeoglobi</taxon>
        <taxon>Archaeoglobales</taxon>
        <taxon>Archaeoglobaceae</taxon>
        <taxon>Archaeoglobus</taxon>
    </lineage>
</organism>
<dbReference type="NCBIfam" id="TIGR00412">
    <property type="entry name" value="redox_disulf_2"/>
    <property type="match status" value="1"/>
</dbReference>
<evidence type="ECO:0000256" key="3">
    <source>
        <dbReference type="PIRNR" id="PIRNR037031"/>
    </source>
</evidence>
<accession>A0A7C3RCV7</accession>
<gene>
    <name evidence="7" type="ORF">ENW66_03070</name>
</gene>
<evidence type="ECO:0000256" key="1">
    <source>
        <dbReference type="ARBA" id="ARBA00007787"/>
    </source>
</evidence>
<dbReference type="PANTHER" id="PTHR36450">
    <property type="entry name" value="THIOREDOXIN"/>
    <property type="match status" value="1"/>
</dbReference>
<protein>
    <recommendedName>
        <fullName evidence="3">Thioredoxin</fullName>
    </recommendedName>
</protein>
<comment type="caution">
    <text evidence="7">The sequence shown here is derived from an EMBL/GenBank/DDBJ whole genome shotgun (WGS) entry which is preliminary data.</text>
</comment>
<dbReference type="PANTHER" id="PTHR36450:SF1">
    <property type="entry name" value="THIOREDOXIN"/>
    <property type="match status" value="1"/>
</dbReference>
<keyword evidence="2 3" id="KW-0249">Electron transport</keyword>
<comment type="similarity">
    <text evidence="1 3">Belongs to the glutaredoxin family.</text>
</comment>
<sequence length="79" mass="8719">MKVKVIGPGCARCKATYEIVKKIVERENLDVELEYVTDMNEAAKLGVIATPAVWIDGEVVIQGKIPKESELLGYIKKDA</sequence>
<feature type="active site" description="Nucleophile" evidence="4">
    <location>
        <position position="10"/>
    </location>
</feature>
<feature type="domain" description="Thioredoxin-like fold" evidence="6">
    <location>
        <begin position="1"/>
        <end position="75"/>
    </location>
</feature>
<reference evidence="7" key="1">
    <citation type="journal article" date="2020" name="mSystems">
        <title>Genome- and Community-Level Interaction Insights into Carbon Utilization and Element Cycling Functions of Hydrothermarchaeota in Hydrothermal Sediment.</title>
        <authorList>
            <person name="Zhou Z."/>
            <person name="Liu Y."/>
            <person name="Xu W."/>
            <person name="Pan J."/>
            <person name="Luo Z.H."/>
            <person name="Li M."/>
        </authorList>
    </citation>
    <scope>NUCLEOTIDE SEQUENCE [LARGE SCALE GENOMIC DNA]</scope>
    <source>
        <strain evidence="7">SpSt-87</strain>
    </source>
</reference>